<reference evidence="4 5" key="1">
    <citation type="submission" date="2019-04" db="EMBL/GenBank/DDBJ databases">
        <authorList>
            <person name="Van Vliet M D."/>
        </authorList>
    </citation>
    <scope>NUCLEOTIDE SEQUENCE [LARGE SCALE GENOMIC DNA]</scope>
    <source>
        <strain evidence="4 5">F1</strain>
    </source>
</reference>
<proteinExistence type="predicted"/>
<dbReference type="EMBL" id="CAAHFG010000001">
    <property type="protein sequence ID" value="VGO13533.1"/>
    <property type="molecule type" value="Genomic_DNA"/>
</dbReference>
<feature type="region of interest" description="Disordered" evidence="1">
    <location>
        <begin position="435"/>
        <end position="457"/>
    </location>
</feature>
<evidence type="ECO:0000256" key="1">
    <source>
        <dbReference type="SAM" id="MobiDB-lite"/>
    </source>
</evidence>
<evidence type="ECO:0000313" key="4">
    <source>
        <dbReference type="EMBL" id="VGO13533.1"/>
    </source>
</evidence>
<name>A0A6C2U0X6_PONDE</name>
<dbReference type="InterPro" id="IPR006311">
    <property type="entry name" value="TAT_signal"/>
</dbReference>
<dbReference type="Pfam" id="PF00884">
    <property type="entry name" value="Sulfatase"/>
    <property type="match status" value="1"/>
</dbReference>
<dbReference type="SUPFAM" id="SSF53649">
    <property type="entry name" value="Alkaline phosphatase-like"/>
    <property type="match status" value="1"/>
</dbReference>
<feature type="domain" description="Sulfatase N-terminal" evidence="3">
    <location>
        <begin position="41"/>
        <end position="352"/>
    </location>
</feature>
<dbReference type="InterPro" id="IPR017850">
    <property type="entry name" value="Alkaline_phosphatase_core_sf"/>
</dbReference>
<dbReference type="AlphaFoldDB" id="A0A6C2U0X6"/>
<keyword evidence="5" id="KW-1185">Reference proteome</keyword>
<sequence length="466" mass="52298">MKQAPSALNRRNFIGLYAAGAAALSAGRSIAASPGKQNTKPNVLFINVDQLSAQALSCYGSMEVSTPWMDSIKENGFAIEQSYSADPVCCPGRAAWFSGRYTSENRVVLNGMPMVEGLPLLSQELQKGGYYTAHFGKWHVPGRDVHQMFDLTHDDQLMGEHQDAITARSVAGFISNHKGDKPFFCVAGLLNPHDICYWRRLNEPASDLLPENVPEEELPPLPPNFHFDEKEPQNVVIFNRKKIQKMDEWSELQWRYYIYAYYRYVEMVDEAVGVMLRALRNSPHADNTVVVFSADHGDGFGRHKLALKNTLYDEVVRVPLIFSGPGIKKDVFNTDCFASGVDLFPTVMDFAGLEPSCRLSGSSLKKVLQGRPSERPEYAAAQVSVDGRMIRTKQYKYITYEGDPVEMLFDMKSDPWETQNLASSAAHQEVLKAHRKLQQQHEASLDNLTPPESGWRENLQKIKASA</sequence>
<dbReference type="Proteomes" id="UP000366872">
    <property type="component" value="Unassembled WGS sequence"/>
</dbReference>
<evidence type="ECO:0000313" key="5">
    <source>
        <dbReference type="Proteomes" id="UP000366872"/>
    </source>
</evidence>
<evidence type="ECO:0000259" key="3">
    <source>
        <dbReference type="Pfam" id="PF00884"/>
    </source>
</evidence>
<protein>
    <submittedName>
        <fullName evidence="4">Choline-sulfatase</fullName>
    </submittedName>
</protein>
<gene>
    <name evidence="4" type="primary">betC_42</name>
    <name evidence="4" type="ORF">PDESU_02090</name>
</gene>
<keyword evidence="2" id="KW-0732">Signal</keyword>
<feature type="chain" id="PRO_5028956496" evidence="2">
    <location>
        <begin position="32"/>
        <end position="466"/>
    </location>
</feature>
<dbReference type="GO" id="GO:0015024">
    <property type="term" value="F:glucuronate-2-sulfatase activity"/>
    <property type="evidence" value="ECO:0007669"/>
    <property type="project" value="TreeGrafter"/>
</dbReference>
<evidence type="ECO:0000256" key="2">
    <source>
        <dbReference type="SAM" id="SignalP"/>
    </source>
</evidence>
<dbReference type="PANTHER" id="PTHR46615:SF1">
    <property type="entry name" value="ARYLSULFATASE K"/>
    <property type="match status" value="1"/>
</dbReference>
<accession>A0A6C2U0X6</accession>
<dbReference type="InterPro" id="IPR000917">
    <property type="entry name" value="Sulfatase_N"/>
</dbReference>
<feature type="signal peptide" evidence="2">
    <location>
        <begin position="1"/>
        <end position="31"/>
    </location>
</feature>
<dbReference type="Gene3D" id="3.40.720.10">
    <property type="entry name" value="Alkaline Phosphatase, subunit A"/>
    <property type="match status" value="1"/>
</dbReference>
<dbReference type="InterPro" id="IPR051849">
    <property type="entry name" value="GAG-degrading_sulfatase"/>
</dbReference>
<organism evidence="4 5">
    <name type="scientific">Pontiella desulfatans</name>
    <dbReference type="NCBI Taxonomy" id="2750659"/>
    <lineage>
        <taxon>Bacteria</taxon>
        <taxon>Pseudomonadati</taxon>
        <taxon>Kiritimatiellota</taxon>
        <taxon>Kiritimatiellia</taxon>
        <taxon>Kiritimatiellales</taxon>
        <taxon>Pontiellaceae</taxon>
        <taxon>Pontiella</taxon>
    </lineage>
</organism>
<dbReference type="PROSITE" id="PS51318">
    <property type="entry name" value="TAT"/>
    <property type="match status" value="1"/>
</dbReference>
<dbReference type="PANTHER" id="PTHR46615">
    <property type="entry name" value="ARYLSULFATASE K"/>
    <property type="match status" value="1"/>
</dbReference>
<dbReference type="RefSeq" id="WP_136079101.1">
    <property type="nucleotide sequence ID" value="NZ_CAAHFG010000001.1"/>
</dbReference>
<dbReference type="GO" id="GO:0004065">
    <property type="term" value="F:arylsulfatase activity"/>
    <property type="evidence" value="ECO:0007669"/>
    <property type="project" value="TreeGrafter"/>
</dbReference>